<proteinExistence type="predicted"/>
<dbReference type="Proteomes" id="UP001243989">
    <property type="component" value="Unassembled WGS sequence"/>
</dbReference>
<dbReference type="Gene3D" id="3.40.50.300">
    <property type="entry name" value="P-loop containing nucleotide triphosphate hydrolases"/>
    <property type="match status" value="1"/>
</dbReference>
<dbReference type="InterPro" id="IPR056884">
    <property type="entry name" value="NPHP3-like_N"/>
</dbReference>
<dbReference type="SUPFAM" id="SSF52540">
    <property type="entry name" value="P-loop containing nucleoside triphosphate hydrolases"/>
    <property type="match status" value="1"/>
</dbReference>
<dbReference type="Pfam" id="PF24883">
    <property type="entry name" value="NPHP3_N"/>
    <property type="match status" value="1"/>
</dbReference>
<reference evidence="4" key="1">
    <citation type="submission" date="2021-06" db="EMBL/GenBank/DDBJ databases">
        <title>Comparative genomics, transcriptomics and evolutionary studies reveal genomic signatures of adaptation to plant cell wall in hemibiotrophic fungi.</title>
        <authorList>
            <consortium name="DOE Joint Genome Institute"/>
            <person name="Baroncelli R."/>
            <person name="Diaz J.F."/>
            <person name="Benocci T."/>
            <person name="Peng M."/>
            <person name="Battaglia E."/>
            <person name="Haridas S."/>
            <person name="Andreopoulos W."/>
            <person name="Labutti K."/>
            <person name="Pangilinan J."/>
            <person name="Floch G.L."/>
            <person name="Makela M.R."/>
            <person name="Henrissat B."/>
            <person name="Grigoriev I.V."/>
            <person name="Crouch J.A."/>
            <person name="De Vries R.P."/>
            <person name="Sukno S.A."/>
            <person name="Thon M.R."/>
        </authorList>
    </citation>
    <scope>NUCLEOTIDE SEQUENCE</scope>
    <source>
        <strain evidence="4">CBS 102054</strain>
    </source>
</reference>
<dbReference type="GO" id="GO:0009116">
    <property type="term" value="P:nucleoside metabolic process"/>
    <property type="evidence" value="ECO:0007669"/>
    <property type="project" value="InterPro"/>
</dbReference>
<dbReference type="GO" id="GO:0003824">
    <property type="term" value="F:catalytic activity"/>
    <property type="evidence" value="ECO:0007669"/>
    <property type="project" value="InterPro"/>
</dbReference>
<dbReference type="PANTHER" id="PTHR46082">
    <property type="entry name" value="ATP/GTP-BINDING PROTEIN-RELATED"/>
    <property type="match status" value="1"/>
</dbReference>
<comment type="caution">
    <text evidence="4">The sequence shown here is derived from an EMBL/GenBank/DDBJ whole genome shotgun (WGS) entry which is preliminary data.</text>
</comment>
<dbReference type="AlphaFoldDB" id="A0AAJ0EK23"/>
<feature type="non-terminal residue" evidence="4">
    <location>
        <position position="632"/>
    </location>
</feature>
<gene>
    <name evidence="4" type="ORF">BDP81DRAFT_477847</name>
</gene>
<feature type="region of interest" description="Disordered" evidence="2">
    <location>
        <begin position="214"/>
        <end position="241"/>
    </location>
</feature>
<feature type="compositionally biased region" description="Basic and acidic residues" evidence="2">
    <location>
        <begin position="229"/>
        <end position="241"/>
    </location>
</feature>
<keyword evidence="5" id="KW-1185">Reference proteome</keyword>
<dbReference type="PANTHER" id="PTHR46082:SF11">
    <property type="entry name" value="AAA+ ATPASE DOMAIN-CONTAINING PROTEIN-RELATED"/>
    <property type="match status" value="1"/>
</dbReference>
<dbReference type="EMBL" id="JAHMHQ010000002">
    <property type="protein sequence ID" value="KAK1654137.1"/>
    <property type="molecule type" value="Genomic_DNA"/>
</dbReference>
<dbReference type="InterPro" id="IPR053137">
    <property type="entry name" value="NLR-like"/>
</dbReference>
<feature type="domain" description="Nephrocystin 3-like N-terminal" evidence="3">
    <location>
        <begin position="392"/>
        <end position="561"/>
    </location>
</feature>
<dbReference type="SUPFAM" id="SSF53167">
    <property type="entry name" value="Purine and uridine phosphorylases"/>
    <property type="match status" value="1"/>
</dbReference>
<name>A0AAJ0EK23_9PEZI</name>
<evidence type="ECO:0000313" key="5">
    <source>
        <dbReference type="Proteomes" id="UP001243989"/>
    </source>
</evidence>
<protein>
    <submittedName>
        <fullName evidence="4">Pfs domain-containing protein</fullName>
    </submittedName>
</protein>
<dbReference type="InterPro" id="IPR035994">
    <property type="entry name" value="Nucleoside_phosphorylase_sf"/>
</dbReference>
<dbReference type="GeneID" id="85479696"/>
<sequence length="632" mass="70054">MADRKQLPDFQAYTIGWIAALDKELTAALAMLDERHQQPENFIQNQRDTNSYSWGRIGAHNMIIASLADGSYGLISAATTATSMILSLPHFLFGLMVGIGAGIPRLEDDVDIRLGDVVVSRPIDGSPGVVQYDLGKLKANGEFQRVGSLASPPAVLLKGLAKLKADQRLNGNQLPKLLADALNLFPRLAEPQGKDAAFIHQGPRNNRLFAASSPHVQPGKVQASRSHRKEAPVEDRPESDPEIHYGIIASGNTVVKDSAFRDQIQRQLGTGCLCFEMEAAGLMNDFPCLVIRGVCDYADSHKNDRWQNYAAIVAAAYAKELLGVMNAASVEQADGVERIMGIVSQIDSNTRGTHQAVLKLNDSVRFHQIHSWLAPPDASDDFNEAAGYHHEGTGQWFLDSKEYSKWKSTASSSLWLYGRPGCGKTVLSSTIINDLQSRGVDCLYFYFTFADTRKQSLDGALRSILVQLCRQNEAAKGYLNAIFIPGNTDAAQPDLAYLCALFREMAKKSGEIWLVLDALDERDVLRECQNGQALKNKGLLPWIRTLLESEEINFHVLVTSRKEEDIYQALKECIPKPMHIPLRNESVNADIRAFVRTTLETRGDLPKWRADGASRRMVEEELTNKADGMFRW</sequence>
<evidence type="ECO:0000256" key="1">
    <source>
        <dbReference type="ARBA" id="ARBA00022737"/>
    </source>
</evidence>
<dbReference type="RefSeq" id="XP_060450181.1">
    <property type="nucleotide sequence ID" value="XM_060594834.1"/>
</dbReference>
<keyword evidence="1" id="KW-0677">Repeat</keyword>
<dbReference type="Gene3D" id="3.40.50.1580">
    <property type="entry name" value="Nucleoside phosphorylase domain"/>
    <property type="match status" value="1"/>
</dbReference>
<organism evidence="4 5">
    <name type="scientific">Colletotrichum phormii</name>
    <dbReference type="NCBI Taxonomy" id="359342"/>
    <lineage>
        <taxon>Eukaryota</taxon>
        <taxon>Fungi</taxon>
        <taxon>Dikarya</taxon>
        <taxon>Ascomycota</taxon>
        <taxon>Pezizomycotina</taxon>
        <taxon>Sordariomycetes</taxon>
        <taxon>Hypocreomycetidae</taxon>
        <taxon>Glomerellales</taxon>
        <taxon>Glomerellaceae</taxon>
        <taxon>Colletotrichum</taxon>
        <taxon>Colletotrichum acutatum species complex</taxon>
    </lineage>
</organism>
<dbReference type="InterPro" id="IPR027417">
    <property type="entry name" value="P-loop_NTPase"/>
</dbReference>
<accession>A0AAJ0EK23</accession>
<evidence type="ECO:0000259" key="3">
    <source>
        <dbReference type="Pfam" id="PF24883"/>
    </source>
</evidence>
<evidence type="ECO:0000313" key="4">
    <source>
        <dbReference type="EMBL" id="KAK1654137.1"/>
    </source>
</evidence>
<evidence type="ECO:0000256" key="2">
    <source>
        <dbReference type="SAM" id="MobiDB-lite"/>
    </source>
</evidence>